<dbReference type="SUPFAM" id="SSF55729">
    <property type="entry name" value="Acyl-CoA N-acyltransferases (Nat)"/>
    <property type="match status" value="1"/>
</dbReference>
<accession>A0A7S0T187</accession>
<feature type="domain" description="BioF2-like acetyltransferase" evidence="1">
    <location>
        <begin position="195"/>
        <end position="298"/>
    </location>
</feature>
<dbReference type="AlphaFoldDB" id="A0A7S0T187"/>
<dbReference type="PANTHER" id="PTHR36174">
    <property type="entry name" value="LIPID II:GLYCINE GLYCYLTRANSFERASE"/>
    <property type="match status" value="1"/>
</dbReference>
<dbReference type="InterPro" id="IPR016181">
    <property type="entry name" value="Acyl_CoA_acyltransferase"/>
</dbReference>
<dbReference type="Gene3D" id="3.40.630.30">
    <property type="match status" value="1"/>
</dbReference>
<evidence type="ECO:0000259" key="1">
    <source>
        <dbReference type="Pfam" id="PF13480"/>
    </source>
</evidence>
<organism evidence="2">
    <name type="scientific">Mantoniella antarctica</name>
    <dbReference type="NCBI Taxonomy" id="81844"/>
    <lineage>
        <taxon>Eukaryota</taxon>
        <taxon>Viridiplantae</taxon>
        <taxon>Chlorophyta</taxon>
        <taxon>Mamiellophyceae</taxon>
        <taxon>Mamiellales</taxon>
        <taxon>Mamiellaceae</taxon>
        <taxon>Mantoniella</taxon>
    </lineage>
</organism>
<dbReference type="PANTHER" id="PTHR36174:SF1">
    <property type="entry name" value="LIPID II:GLYCINE GLYCYLTRANSFERASE"/>
    <property type="match status" value="1"/>
</dbReference>
<evidence type="ECO:0000313" key="2">
    <source>
        <dbReference type="EMBL" id="CAD8722470.1"/>
    </source>
</evidence>
<proteinExistence type="predicted"/>
<sequence>MENLLVEFVDTEECAKRDICFPDVYLTPQYGQLVQISDGGIWEMAILRFADATTCYYAYLKRPIHIDGCLHGGQMFDLISPYGYGGPWAQGDISEDKWLEFRTLFVVAARNKNYISEFIRFSPLLQNMQRLFISATEESVITWFHQQTFSVDLKASSYLTHAGKRHKYAVNVARRQGFVFNVERGRGIRTCSLLAFKELYRGTMDRLDAASYYHFTDEYYTTLIDLLQDRVTLCTIESKQTVVAAGFFLEHSDFVHYHLSAANDEGRQYGATDLMLHEIARCAKERDFEILHLGGGVKHGDGLFNFKKSVGRVKLDWSLGKSIFDLTKYKQLVQAKAAKLKVDVQDLKDTGHFPEYRAGLP</sequence>
<dbReference type="Pfam" id="PF13480">
    <property type="entry name" value="Acetyltransf_6"/>
    <property type="match status" value="1"/>
</dbReference>
<gene>
    <name evidence="2" type="ORF">MANT1106_LOCUS21685</name>
</gene>
<name>A0A7S0T187_9CHLO</name>
<protein>
    <recommendedName>
        <fullName evidence="1">BioF2-like acetyltransferase domain-containing protein</fullName>
    </recommendedName>
</protein>
<dbReference type="EMBL" id="HBFC01036468">
    <property type="protein sequence ID" value="CAD8722470.1"/>
    <property type="molecule type" value="Transcribed_RNA"/>
</dbReference>
<dbReference type="InterPro" id="IPR050644">
    <property type="entry name" value="PG_Glycine_Bridge_Synth"/>
</dbReference>
<dbReference type="InterPro" id="IPR038740">
    <property type="entry name" value="BioF2-like_GNAT_dom"/>
</dbReference>
<reference evidence="2" key="1">
    <citation type="submission" date="2021-01" db="EMBL/GenBank/DDBJ databases">
        <authorList>
            <person name="Corre E."/>
            <person name="Pelletier E."/>
            <person name="Niang G."/>
            <person name="Scheremetjew M."/>
            <person name="Finn R."/>
            <person name="Kale V."/>
            <person name="Holt S."/>
            <person name="Cochrane G."/>
            <person name="Meng A."/>
            <person name="Brown T."/>
            <person name="Cohen L."/>
        </authorList>
    </citation>
    <scope>NUCLEOTIDE SEQUENCE</scope>
    <source>
        <strain evidence="2">SL-175</strain>
    </source>
</reference>